<dbReference type="InterPro" id="IPR036852">
    <property type="entry name" value="Peptidase_S8/S53_dom_sf"/>
</dbReference>
<evidence type="ECO:0000256" key="5">
    <source>
        <dbReference type="PROSITE-ProRule" id="PRU01240"/>
    </source>
</evidence>
<dbReference type="CDD" id="cd04059">
    <property type="entry name" value="Peptidases_S8_Protein_convertases_Kexins_Furin-like"/>
    <property type="match status" value="1"/>
</dbReference>
<dbReference type="OrthoDB" id="19944at2759"/>
<evidence type="ECO:0000256" key="1">
    <source>
        <dbReference type="ARBA" id="ARBA00005325"/>
    </source>
</evidence>
<dbReference type="Pfam" id="PF00082">
    <property type="entry name" value="Peptidase_S8"/>
    <property type="match status" value="1"/>
</dbReference>
<dbReference type="GO" id="GO:0016486">
    <property type="term" value="P:peptide hormone processing"/>
    <property type="evidence" value="ECO:0007669"/>
    <property type="project" value="TreeGrafter"/>
</dbReference>
<dbReference type="PRINTS" id="PR00723">
    <property type="entry name" value="SUBTILISIN"/>
</dbReference>
<comment type="caution">
    <text evidence="5">Lacks conserved residue(s) required for the propagation of feature annotation.</text>
</comment>
<feature type="region of interest" description="Disordered" evidence="6">
    <location>
        <begin position="936"/>
        <end position="980"/>
    </location>
</feature>
<protein>
    <recommendedName>
        <fullName evidence="12">Peptidase S8/S53 domain-containing protein</fullName>
    </recommendedName>
</protein>
<sequence>MSRKKREERRESLSKWQDRWDPNRVSKGRWTHCLIPNIAEWVERGHGEGNYYLTQLLSGHGYFKSHSQRYDNTLSALCPAYHTTIEDAEHVFFHCPRFYEERGRFQQVLQEEIEPENIVRLMLETASNRSFAQSVVTRLRQETQEEEAYVIFSGGLAYETTGRTPSITVIQGKTTTVLEMEHNVVDFITLCDSPWSSEKIILQNRAPKWHLSARTRNGIFLPGARHGIFLLCSAKRHLSALAHFQDPYAVVVLLQNDLVVIDLLTQGFPCFENPYPMDLHESPVTCCAYFADCPGDLVPAFYSVGSKSQKKTGFSEKEWPLSGGDWKPNSSSYNEIILTGSEKVPRDLGLNRHADGSIKFWDASAGTLQVLYKLKTAKLFEKNRTRSLDNEEDPLAIQLIFLCPESRKLAVALEVFLVADPNKDTERSPDFDFSNSDDAKANAEKNQPLKVKTGLQKRAAGFQATLVCLTHGPNGELPESITAVSMNSSYGLSLFCRYKLNVKIVKISILTSTMRQELFSANLNKFLIFLNIMPRFQSRSYRGFNRNYTARLSSDRFYLQQAVELAATISGESSTVGPAATAPASSGNWKDKLKRQLSKADLKIKSASSSLRQHRRLPPLALRPPPNPPKTRYSERKIVKKLLTCVHSYKKPQSQNFRLPVAATYTFLINVYFLSIAILKLFLTKNLKKLTKQSFSSGHHHHHHQQQQQKSSSDNQRTLSPVQSVDVESPLMSGAQDISVTDSSALQVQRSSEVSPRSPMRSANDSLTRVSQQQQLQQQSQDQEIARPTNLSLSKTTATVEESSSMKPSMRFKRVVKSLQAKRAEARGGNQKSSTAAADSGAGVTSSSSSSIGATTSSKLGDSVLSERTGSKYAATDDSGNFLRRFTGRSSNSGGGSGVESLATGGSSEGSEMVEGSGSTTAGEDCTAASIVERDSNTDQACASEPQKSPHEHSQRSSLFRRSDTSASAASGSRYASGHTGASVTATGVRAQGIRKLQKCLSTSVSHYEGGGSESGSSSGGFVTSFPFHAQRSVDVRGYTATAYSQASLTTSPYILTNTRQYSSFAQRDKFCCGSRNEFTSSMSSLENIATETVSCLTFADSYTKRSDHLPLCVHAYKCDIRSGLDWKKNSYLCNKYPKGVFGHECAEKDTSAGHASSTHPLSQCNLHLHRMTTKHGIVDPMLSIWGHQLFVNGNTDQAALELCRDRTKRVFTYTKLKDLMPVRTHSENEPRQQLVSSKEHKLAEIQVDFSSPVTGEVFTNSFLVKLKQPISRHLADRVAKRNGFFNVGPVLGSQTEYHFIHRALPHIRAKRSLPHTRKLKVDPLDKNGGKPKLDLNVEAAWVQGITGKNITTAIMDDGVDYMHPDLKFNYNAKASYDFSSNDPYPYPRYTDDWFNSHGTRCAGEVAAARDNGVCGVGVAYDSKVAGIRMLDQPYMTDLIEANSMGHEPNLIDIYSASWGPTDDGKTVDGPRNATMRAIVRGVNEGRNGLGNIYVWASGDGGEDDDCNCDGYAASMWTVSINSAINDGQNAHYDESCSSTLASTFSNGAKDPNTGV</sequence>
<keyword evidence="3" id="KW-0378">Hydrolase</keyword>
<dbReference type="GO" id="GO:0043005">
    <property type="term" value="C:neuron projection"/>
    <property type="evidence" value="ECO:0007669"/>
    <property type="project" value="TreeGrafter"/>
</dbReference>
<dbReference type="PROSITE" id="PS00136">
    <property type="entry name" value="SUBTILASE_ASP"/>
    <property type="match status" value="1"/>
</dbReference>
<evidence type="ECO:0000256" key="6">
    <source>
        <dbReference type="SAM" id="MobiDB-lite"/>
    </source>
</evidence>
<keyword evidence="4" id="KW-0720">Serine protease</keyword>
<dbReference type="PANTHER" id="PTHR42884:SF13">
    <property type="entry name" value="NEUROENDOCRINE CONVERTASE 2"/>
    <property type="match status" value="1"/>
</dbReference>
<dbReference type="InterPro" id="IPR023827">
    <property type="entry name" value="Peptidase_S8_Asp-AS"/>
</dbReference>
<dbReference type="SUPFAM" id="SSF54897">
    <property type="entry name" value="Protease propeptides/inhibitors"/>
    <property type="match status" value="1"/>
</dbReference>
<evidence type="ECO:0000313" key="10">
    <source>
        <dbReference type="EMBL" id="CAB0037447.1"/>
    </source>
</evidence>
<evidence type="ECO:0000259" key="7">
    <source>
        <dbReference type="Pfam" id="PF00082"/>
    </source>
</evidence>
<feature type="domain" description="Peptidase S8 pro-domain" evidence="9">
    <location>
        <begin position="1262"/>
        <end position="1324"/>
    </location>
</feature>
<feature type="compositionally biased region" description="Polar residues" evidence="6">
    <location>
        <begin position="714"/>
        <end position="723"/>
    </location>
</feature>
<accession>A0A6H5IHY8</accession>
<dbReference type="PROSITE" id="PS51892">
    <property type="entry name" value="SUBTILASE"/>
    <property type="match status" value="1"/>
</dbReference>
<feature type="compositionally biased region" description="Low complexity" evidence="6">
    <location>
        <begin position="771"/>
        <end position="783"/>
    </location>
</feature>
<dbReference type="InterPro" id="IPR015500">
    <property type="entry name" value="Peptidase_S8_subtilisin-rel"/>
</dbReference>
<reference evidence="10 11" key="1">
    <citation type="submission" date="2020-02" db="EMBL/GenBank/DDBJ databases">
        <authorList>
            <person name="Ferguson B K."/>
        </authorList>
    </citation>
    <scope>NUCLEOTIDE SEQUENCE [LARGE SCALE GENOMIC DNA]</scope>
</reference>
<evidence type="ECO:0000256" key="3">
    <source>
        <dbReference type="ARBA" id="ARBA00022801"/>
    </source>
</evidence>
<feature type="compositionally biased region" description="Low complexity" evidence="6">
    <location>
        <begin position="899"/>
        <end position="921"/>
    </location>
</feature>
<feature type="region of interest" description="Disordered" evidence="6">
    <location>
        <begin position="605"/>
        <end position="634"/>
    </location>
</feature>
<dbReference type="SUPFAM" id="SSF50978">
    <property type="entry name" value="WD40 repeat-like"/>
    <property type="match status" value="1"/>
</dbReference>
<feature type="non-terminal residue" evidence="10">
    <location>
        <position position="1556"/>
    </location>
</feature>
<evidence type="ECO:0000256" key="4">
    <source>
        <dbReference type="ARBA" id="ARBA00022825"/>
    </source>
</evidence>
<dbReference type="PANTHER" id="PTHR42884">
    <property type="entry name" value="PROPROTEIN CONVERTASE SUBTILISIN/KEXIN-RELATED"/>
    <property type="match status" value="1"/>
</dbReference>
<dbReference type="InterPro" id="IPR038466">
    <property type="entry name" value="S8_pro-domain_sf"/>
</dbReference>
<organism evidence="10 11">
    <name type="scientific">Trichogramma brassicae</name>
    <dbReference type="NCBI Taxonomy" id="86971"/>
    <lineage>
        <taxon>Eukaryota</taxon>
        <taxon>Metazoa</taxon>
        <taxon>Ecdysozoa</taxon>
        <taxon>Arthropoda</taxon>
        <taxon>Hexapoda</taxon>
        <taxon>Insecta</taxon>
        <taxon>Pterygota</taxon>
        <taxon>Neoptera</taxon>
        <taxon>Endopterygota</taxon>
        <taxon>Hymenoptera</taxon>
        <taxon>Apocrita</taxon>
        <taxon>Proctotrupomorpha</taxon>
        <taxon>Chalcidoidea</taxon>
        <taxon>Trichogrammatidae</taxon>
        <taxon>Trichogramma</taxon>
    </lineage>
</organism>
<dbReference type="PROSITE" id="PS00137">
    <property type="entry name" value="SUBTILASE_HIS"/>
    <property type="match status" value="1"/>
</dbReference>
<feature type="compositionally biased region" description="Low complexity" evidence="6">
    <location>
        <begin position="966"/>
        <end position="978"/>
    </location>
</feature>
<dbReference type="GO" id="GO:0016020">
    <property type="term" value="C:membrane"/>
    <property type="evidence" value="ECO:0007669"/>
    <property type="project" value="TreeGrafter"/>
</dbReference>
<name>A0A6H5IHY8_9HYME</name>
<feature type="compositionally biased region" description="Low complexity" evidence="6">
    <location>
        <begin position="833"/>
        <end position="858"/>
    </location>
</feature>
<dbReference type="Pfam" id="PF16470">
    <property type="entry name" value="S8_pro-domain"/>
    <property type="match status" value="1"/>
</dbReference>
<feature type="region of interest" description="Disordered" evidence="6">
    <location>
        <begin position="426"/>
        <end position="445"/>
    </location>
</feature>
<evidence type="ECO:0000259" key="8">
    <source>
        <dbReference type="Pfam" id="PF08366"/>
    </source>
</evidence>
<evidence type="ECO:0000313" key="11">
    <source>
        <dbReference type="Proteomes" id="UP000479190"/>
    </source>
</evidence>
<feature type="domain" description="Lethal giant larvae homologue 2" evidence="8">
    <location>
        <begin position="138"/>
        <end position="198"/>
    </location>
</feature>
<dbReference type="InterPro" id="IPR000209">
    <property type="entry name" value="Peptidase_S8/S53_dom"/>
</dbReference>
<evidence type="ECO:0008006" key="12">
    <source>
        <dbReference type="Google" id="ProtNLM"/>
    </source>
</evidence>
<dbReference type="SUPFAM" id="SSF52743">
    <property type="entry name" value="Subtilisin-like"/>
    <property type="match status" value="1"/>
</dbReference>
<dbReference type="EMBL" id="CADCXV010000854">
    <property type="protein sequence ID" value="CAB0037447.1"/>
    <property type="molecule type" value="Genomic_DNA"/>
</dbReference>
<dbReference type="InterPro" id="IPR013577">
    <property type="entry name" value="LLGL2"/>
</dbReference>
<comment type="similarity">
    <text evidence="1">Belongs to the peptidase S8 family. Furin subfamily.</text>
</comment>
<feature type="compositionally biased region" description="Polar residues" evidence="6">
    <location>
        <begin position="789"/>
        <end position="807"/>
    </location>
</feature>
<keyword evidence="11" id="KW-1185">Reference proteome</keyword>
<feature type="domain" description="Lethal giant larvae homologue 2" evidence="8">
    <location>
        <begin position="239"/>
        <end position="269"/>
    </location>
</feature>
<feature type="domain" description="Peptidase S8/S53" evidence="7">
    <location>
        <begin position="1348"/>
        <end position="1549"/>
    </location>
</feature>
<evidence type="ECO:0000256" key="2">
    <source>
        <dbReference type="ARBA" id="ARBA00022670"/>
    </source>
</evidence>
<dbReference type="InterPro" id="IPR022398">
    <property type="entry name" value="Peptidase_S8_His-AS"/>
</dbReference>
<dbReference type="InterPro" id="IPR034182">
    <property type="entry name" value="Kexin/furin"/>
</dbReference>
<dbReference type="GO" id="GO:0004252">
    <property type="term" value="F:serine-type endopeptidase activity"/>
    <property type="evidence" value="ECO:0007669"/>
    <property type="project" value="InterPro"/>
</dbReference>
<dbReference type="Gene3D" id="3.40.50.200">
    <property type="entry name" value="Peptidase S8/S53 domain"/>
    <property type="match status" value="1"/>
</dbReference>
<feature type="compositionally biased region" description="Polar residues" evidence="6">
    <location>
        <begin position="736"/>
        <end position="770"/>
    </location>
</feature>
<proteinExistence type="inferred from homology"/>
<feature type="region of interest" description="Disordered" evidence="6">
    <location>
        <begin position="694"/>
        <end position="923"/>
    </location>
</feature>
<dbReference type="InterPro" id="IPR032815">
    <property type="entry name" value="S8_pro-domain"/>
</dbReference>
<dbReference type="InterPro" id="IPR036322">
    <property type="entry name" value="WD40_repeat_dom_sf"/>
</dbReference>
<dbReference type="GO" id="GO:0005615">
    <property type="term" value="C:extracellular space"/>
    <property type="evidence" value="ECO:0007669"/>
    <property type="project" value="TreeGrafter"/>
</dbReference>
<evidence type="ECO:0000259" key="9">
    <source>
        <dbReference type="Pfam" id="PF16470"/>
    </source>
</evidence>
<dbReference type="Pfam" id="PF08366">
    <property type="entry name" value="LLGL"/>
    <property type="match status" value="2"/>
</dbReference>
<dbReference type="Gene3D" id="3.30.70.850">
    <property type="entry name" value="Peptidase S8, pro-domain"/>
    <property type="match status" value="1"/>
</dbReference>
<gene>
    <name evidence="10" type="ORF">TBRA_LOCUS9275</name>
</gene>
<dbReference type="Proteomes" id="UP000479190">
    <property type="component" value="Unassembled WGS sequence"/>
</dbReference>
<keyword evidence="2" id="KW-0645">Protease</keyword>